<sequence>MHTEGAERGPGAVGLTLNSHGSLSKITSNQVQCKVAAARVSFRCKFGFGSSSSSSSSFNPQKMLAVDTLSPPRFLFSSSPSRIL</sequence>
<name>A0A2C5WU36_9PEZI</name>
<reference evidence="1 2" key="2">
    <citation type="journal article" date="2013" name="IMA Fungus">
        <title>IMA Genome-F 1: Ceratocystis fimbriata: Draft nuclear genome sequence for the plant pathogen, Ceratocystis fimbriata.</title>
        <authorList>
            <person name="Wilken P.M."/>
            <person name="Steenkamp E.T."/>
            <person name="Wingfield M.J."/>
            <person name="de Beer Z.W."/>
            <person name="Wingfield B.D."/>
        </authorList>
    </citation>
    <scope>NUCLEOTIDE SEQUENCE [LARGE SCALE GENOMIC DNA]</scope>
    <source>
        <strain evidence="1 2">CBS 114723</strain>
    </source>
</reference>
<proteinExistence type="predicted"/>
<evidence type="ECO:0000313" key="2">
    <source>
        <dbReference type="Proteomes" id="UP000222788"/>
    </source>
</evidence>
<reference evidence="1 2" key="1">
    <citation type="journal article" date="2013" name="Fungal Biol.">
        <title>Analysis of microsatellite markers in the genome of the plant pathogen Ceratocystis fimbriata.</title>
        <authorList>
            <person name="Simpson M.C."/>
            <person name="Wilken P.M."/>
            <person name="Coetzee M.P."/>
            <person name="Wingfield M.J."/>
            <person name="Wingfield B.D."/>
        </authorList>
    </citation>
    <scope>NUCLEOTIDE SEQUENCE [LARGE SCALE GENOMIC DNA]</scope>
    <source>
        <strain evidence="1 2">CBS 114723</strain>
    </source>
</reference>
<keyword evidence="2" id="KW-1185">Reference proteome</keyword>
<dbReference type="EMBL" id="APWK03000106">
    <property type="protein sequence ID" value="PHH51038.1"/>
    <property type="molecule type" value="Genomic_DNA"/>
</dbReference>
<comment type="caution">
    <text evidence="1">The sequence shown here is derived from an EMBL/GenBank/DDBJ whole genome shotgun (WGS) entry which is preliminary data.</text>
</comment>
<accession>A0A2C5WU36</accession>
<dbReference type="Proteomes" id="UP000222788">
    <property type="component" value="Unassembled WGS sequence"/>
</dbReference>
<protein>
    <submittedName>
        <fullName evidence="1">Uncharacterized protein</fullName>
    </submittedName>
</protein>
<gene>
    <name evidence="1" type="ORF">CFIMG_007261RA00001</name>
</gene>
<dbReference type="AlphaFoldDB" id="A0A2C5WU36"/>
<organism evidence="1 2">
    <name type="scientific">Ceratocystis fimbriata CBS 114723</name>
    <dbReference type="NCBI Taxonomy" id="1035309"/>
    <lineage>
        <taxon>Eukaryota</taxon>
        <taxon>Fungi</taxon>
        <taxon>Dikarya</taxon>
        <taxon>Ascomycota</taxon>
        <taxon>Pezizomycotina</taxon>
        <taxon>Sordariomycetes</taxon>
        <taxon>Hypocreomycetidae</taxon>
        <taxon>Microascales</taxon>
        <taxon>Ceratocystidaceae</taxon>
        <taxon>Ceratocystis</taxon>
    </lineage>
</organism>
<evidence type="ECO:0000313" key="1">
    <source>
        <dbReference type="EMBL" id="PHH51038.1"/>
    </source>
</evidence>